<dbReference type="SUPFAM" id="SSF54631">
    <property type="entry name" value="CBS-domain pair"/>
    <property type="match status" value="1"/>
</dbReference>
<sequence length="205" mass="22324">MTHTYPPLSLHRLEPGTGYCRPKRRIRAKQPAIKPVIAADAAVGVMTDLSQVIPHITQLSVPINEALTTMIQHGVRLLLVSDANNRVIGLITSRDIEGDKPGRILTKAGGVWDELLVADLMTLRPKLEALLMKEVLSARVGDIIATLRQVNRQHALVIDSDSGVGQQAVRGIFSLSQIGLQLGLDIDPTRQPTTYAELEKAGYAM</sequence>
<reference evidence="3 4" key="1">
    <citation type="journal article" date="2014" name="ISME J.">
        <title>Candidatus Competibacter-lineage genomes retrieved from metagenomes reveal functional metabolic diversity.</title>
        <authorList>
            <person name="McIlroy S.J."/>
            <person name="Albertsen M."/>
            <person name="Andresen E.K."/>
            <person name="Saunders A.M."/>
            <person name="Kristiansen R."/>
            <person name="Stokholm-Bjerregaard M."/>
            <person name="Nielsen K.L."/>
            <person name="Nielsen P.H."/>
        </authorList>
    </citation>
    <scope>NUCLEOTIDE SEQUENCE [LARGE SCALE GENOMIC DNA]</scope>
    <source>
        <strain evidence="3 4">Run_B_J11</strain>
    </source>
</reference>
<dbReference type="PROSITE" id="PS51371">
    <property type="entry name" value="CBS"/>
    <property type="match status" value="1"/>
</dbReference>
<accession>A0A7U7G7W3</accession>
<dbReference type="OrthoDB" id="5295117at2"/>
<dbReference type="InterPro" id="IPR000644">
    <property type="entry name" value="CBS_dom"/>
</dbReference>
<dbReference type="RefSeq" id="WP_034430115.1">
    <property type="nucleotide sequence ID" value="NZ_CBTK010000010.1"/>
</dbReference>
<gene>
    <name evidence="3" type="ORF">BN874_1070013</name>
</gene>
<keyword evidence="1" id="KW-0129">CBS domain</keyword>
<proteinExistence type="predicted"/>
<dbReference type="AlphaFoldDB" id="A0A7U7G7W3"/>
<evidence type="ECO:0000259" key="2">
    <source>
        <dbReference type="PROSITE" id="PS51371"/>
    </source>
</evidence>
<dbReference type="InterPro" id="IPR046342">
    <property type="entry name" value="CBS_dom_sf"/>
</dbReference>
<dbReference type="Gene3D" id="3.10.580.10">
    <property type="entry name" value="CBS-domain"/>
    <property type="match status" value="1"/>
</dbReference>
<protein>
    <submittedName>
        <fullName evidence="3">CBS domain containing membrane protein</fullName>
    </submittedName>
</protein>
<evidence type="ECO:0000313" key="4">
    <source>
        <dbReference type="Proteomes" id="UP000019184"/>
    </source>
</evidence>
<organism evidence="3 4">
    <name type="scientific">Candidatus Contendobacter odensis Run_B_J11</name>
    <dbReference type="NCBI Taxonomy" id="1400861"/>
    <lineage>
        <taxon>Bacteria</taxon>
        <taxon>Pseudomonadati</taxon>
        <taxon>Pseudomonadota</taxon>
        <taxon>Gammaproteobacteria</taxon>
        <taxon>Candidatus Competibacteraceae</taxon>
        <taxon>Candidatus Contendibacter</taxon>
    </lineage>
</organism>
<comment type="caution">
    <text evidence="3">The sequence shown here is derived from an EMBL/GenBank/DDBJ whole genome shotgun (WGS) entry which is preliminary data.</text>
</comment>
<evidence type="ECO:0000256" key="1">
    <source>
        <dbReference type="PROSITE-ProRule" id="PRU00703"/>
    </source>
</evidence>
<name>A0A7U7G7W3_9GAMM</name>
<dbReference type="Pfam" id="PF00571">
    <property type="entry name" value="CBS"/>
    <property type="match status" value="1"/>
</dbReference>
<evidence type="ECO:0000313" key="3">
    <source>
        <dbReference type="EMBL" id="CDH43155.1"/>
    </source>
</evidence>
<keyword evidence="4" id="KW-1185">Reference proteome</keyword>
<feature type="domain" description="CBS" evidence="2">
    <location>
        <begin position="46"/>
        <end position="107"/>
    </location>
</feature>
<dbReference type="CDD" id="cd04640">
    <property type="entry name" value="CBS_pair_proteobact"/>
    <property type="match status" value="1"/>
</dbReference>
<dbReference type="EMBL" id="CBTK010000010">
    <property type="protein sequence ID" value="CDH43155.1"/>
    <property type="molecule type" value="Genomic_DNA"/>
</dbReference>
<dbReference type="Proteomes" id="UP000019184">
    <property type="component" value="Unassembled WGS sequence"/>
</dbReference>